<feature type="chain" id="PRO_5045801616" evidence="1">
    <location>
        <begin position="24"/>
        <end position="162"/>
    </location>
</feature>
<organism evidence="2 3">
    <name type="scientific">Variovorax dokdonensis</name>
    <dbReference type="NCBI Taxonomy" id="344883"/>
    <lineage>
        <taxon>Bacteria</taxon>
        <taxon>Pseudomonadati</taxon>
        <taxon>Pseudomonadota</taxon>
        <taxon>Betaproteobacteria</taxon>
        <taxon>Burkholderiales</taxon>
        <taxon>Comamonadaceae</taxon>
        <taxon>Variovorax</taxon>
    </lineage>
</organism>
<evidence type="ECO:0000313" key="2">
    <source>
        <dbReference type="EMBL" id="MDM0045867.1"/>
    </source>
</evidence>
<dbReference type="Proteomes" id="UP001174908">
    <property type="component" value="Unassembled WGS sequence"/>
</dbReference>
<evidence type="ECO:0000256" key="1">
    <source>
        <dbReference type="SAM" id="SignalP"/>
    </source>
</evidence>
<keyword evidence="3" id="KW-1185">Reference proteome</keyword>
<name>A0ABT7ND49_9BURK</name>
<feature type="signal peptide" evidence="1">
    <location>
        <begin position="1"/>
        <end position="23"/>
    </location>
</feature>
<proteinExistence type="predicted"/>
<protein>
    <submittedName>
        <fullName evidence="2">Uncharacterized protein</fullName>
    </submittedName>
</protein>
<accession>A0ABT7ND49</accession>
<sequence>MRIPKMVWAGVVAALAAALGATAAHGAGQYESTLDGHPSVTRYVSNDAPFVVFGVTPTHLDGQGGPLTLTFIATDRLEQVNVFPFVRSAPGGQAVMRSKVACGPRDAGSWNCSVPVADLLERMDSSEGQLGLRIEAQGELHDLRQHSTVIVTLPVRRRSPSL</sequence>
<reference evidence="2" key="1">
    <citation type="submission" date="2023-06" db="EMBL/GenBank/DDBJ databases">
        <authorList>
            <person name="Jiang Y."/>
            <person name="Liu Q."/>
        </authorList>
    </citation>
    <scope>NUCLEOTIDE SEQUENCE</scope>
    <source>
        <strain evidence="2">CGMCC 1.12089</strain>
    </source>
</reference>
<dbReference type="EMBL" id="JASZYV010000003">
    <property type="protein sequence ID" value="MDM0045867.1"/>
    <property type="molecule type" value="Genomic_DNA"/>
</dbReference>
<comment type="caution">
    <text evidence="2">The sequence shown here is derived from an EMBL/GenBank/DDBJ whole genome shotgun (WGS) entry which is preliminary data.</text>
</comment>
<keyword evidence="1" id="KW-0732">Signal</keyword>
<dbReference type="RefSeq" id="WP_286660973.1">
    <property type="nucleotide sequence ID" value="NZ_JASZYV010000003.1"/>
</dbReference>
<evidence type="ECO:0000313" key="3">
    <source>
        <dbReference type="Proteomes" id="UP001174908"/>
    </source>
</evidence>
<gene>
    <name evidence="2" type="ORF">QTH91_15370</name>
</gene>